<sequence length="271" mass="31288">MQNSYKLFNDNIKGEYEFFKDIENYLEKFKVAQGAEALSKAERVCNSSKKSYGSYFKDEETAESICKQFIKIYNSLLNDLKCISEGDSNYNKCSKFLNYWVNYKLTENMKNERNSVCFVYNILEGQITHSDGYSILLDFIYDINKDDLYKMNILYRLYKNYTELYTILDNTSGGVKETSLSLSTACCKDYLEARYICDTSKNNSNNQFCNKLNDFVTKYNELDGKVLQQPSDFSDYFIILSKCPNTKIISTAVTGTVVGLIPLMGVLYKVI</sequence>
<dbReference type="Proteomes" id="UP000053776">
    <property type="component" value="Unassembled WGS sequence"/>
</dbReference>
<evidence type="ECO:0000313" key="3">
    <source>
        <dbReference type="Proteomes" id="UP000053776"/>
    </source>
</evidence>
<keyword evidence="1" id="KW-0472">Membrane</keyword>
<gene>
    <name evidence="2" type="ORF">PVMG_06059</name>
</gene>
<organism evidence="2 3">
    <name type="scientific">Plasmodium vivax Mauritania I</name>
    <dbReference type="NCBI Taxonomy" id="1035515"/>
    <lineage>
        <taxon>Eukaryota</taxon>
        <taxon>Sar</taxon>
        <taxon>Alveolata</taxon>
        <taxon>Apicomplexa</taxon>
        <taxon>Aconoidasida</taxon>
        <taxon>Haemosporida</taxon>
        <taxon>Plasmodiidae</taxon>
        <taxon>Plasmodium</taxon>
        <taxon>Plasmodium (Plasmodium)</taxon>
    </lineage>
</organism>
<reference evidence="2 3" key="1">
    <citation type="submission" date="2011-08" db="EMBL/GenBank/DDBJ databases">
        <title>The Genome Sequence of Plasmodium vivax Mauritania I.</title>
        <authorList>
            <consortium name="The Broad Institute Genome Sequencing Platform"/>
            <consortium name="The Broad Institute Genome Sequencing Center for Infectious Disease"/>
            <person name="Neafsey D."/>
            <person name="Carlton J."/>
            <person name="Barnwell J."/>
            <person name="Collins W."/>
            <person name="Escalante A."/>
            <person name="Mullikin J."/>
            <person name="Saul A."/>
            <person name="Guigo R."/>
            <person name="Camara F."/>
            <person name="Young S.K."/>
            <person name="Zeng Q."/>
            <person name="Gargeya S."/>
            <person name="Fitzgerald M."/>
            <person name="Haas B."/>
            <person name="Abouelleil A."/>
            <person name="Alvarado L."/>
            <person name="Arachchi H.M."/>
            <person name="Berlin A."/>
            <person name="Brown A."/>
            <person name="Chapman S.B."/>
            <person name="Chen Z."/>
            <person name="Dunbar C."/>
            <person name="Freedman E."/>
            <person name="Gearin G."/>
            <person name="Gellesch M."/>
            <person name="Goldberg J."/>
            <person name="Griggs A."/>
            <person name="Gujja S."/>
            <person name="Heiman D."/>
            <person name="Howarth C."/>
            <person name="Larson L."/>
            <person name="Lui A."/>
            <person name="MacDonald P.J.P."/>
            <person name="Montmayeur A."/>
            <person name="Murphy C."/>
            <person name="Neiman D."/>
            <person name="Pearson M."/>
            <person name="Priest M."/>
            <person name="Roberts A."/>
            <person name="Saif S."/>
            <person name="Shea T."/>
            <person name="Shenoy N."/>
            <person name="Sisk P."/>
            <person name="Stolte C."/>
            <person name="Sykes S."/>
            <person name="Wortman J."/>
            <person name="Nusbaum C."/>
            <person name="Birren B."/>
        </authorList>
    </citation>
    <scope>NUCLEOTIDE SEQUENCE [LARGE SCALE GENOMIC DNA]</scope>
    <source>
        <strain evidence="2 3">Mauritania I</strain>
    </source>
</reference>
<name>A0A0J9T456_PLAVI</name>
<proteinExistence type="predicted"/>
<protein>
    <recommendedName>
        <fullName evidence="4">Variable surface protein Vir7-like protein</fullName>
    </recommendedName>
</protein>
<dbReference type="EMBL" id="KQ235138">
    <property type="protein sequence ID" value="KMZ89791.1"/>
    <property type="molecule type" value="Genomic_DNA"/>
</dbReference>
<accession>A0A0J9T456</accession>
<keyword evidence="1" id="KW-1133">Transmembrane helix</keyword>
<dbReference type="OrthoDB" id="388856at2759"/>
<dbReference type="AlphaFoldDB" id="A0A0J9T456"/>
<feature type="transmembrane region" description="Helical" evidence="1">
    <location>
        <begin position="248"/>
        <end position="268"/>
    </location>
</feature>
<evidence type="ECO:0000256" key="1">
    <source>
        <dbReference type="SAM" id="Phobius"/>
    </source>
</evidence>
<evidence type="ECO:0000313" key="2">
    <source>
        <dbReference type="EMBL" id="KMZ89791.1"/>
    </source>
</evidence>
<keyword evidence="1" id="KW-0812">Transmembrane</keyword>
<evidence type="ECO:0008006" key="4">
    <source>
        <dbReference type="Google" id="ProtNLM"/>
    </source>
</evidence>